<evidence type="ECO:0000256" key="1">
    <source>
        <dbReference type="SAM" id="Coils"/>
    </source>
</evidence>
<protein>
    <submittedName>
        <fullName evidence="2">Putative transmembrane protein</fullName>
    </submittedName>
</protein>
<evidence type="ECO:0000313" key="3">
    <source>
        <dbReference type="Proteomes" id="UP000265520"/>
    </source>
</evidence>
<keyword evidence="1" id="KW-0175">Coiled coil</keyword>
<organism evidence="2 3">
    <name type="scientific">Trifolium medium</name>
    <dbReference type="NCBI Taxonomy" id="97028"/>
    <lineage>
        <taxon>Eukaryota</taxon>
        <taxon>Viridiplantae</taxon>
        <taxon>Streptophyta</taxon>
        <taxon>Embryophyta</taxon>
        <taxon>Tracheophyta</taxon>
        <taxon>Spermatophyta</taxon>
        <taxon>Magnoliopsida</taxon>
        <taxon>eudicotyledons</taxon>
        <taxon>Gunneridae</taxon>
        <taxon>Pentapetalae</taxon>
        <taxon>rosids</taxon>
        <taxon>fabids</taxon>
        <taxon>Fabales</taxon>
        <taxon>Fabaceae</taxon>
        <taxon>Papilionoideae</taxon>
        <taxon>50 kb inversion clade</taxon>
        <taxon>NPAAA clade</taxon>
        <taxon>Hologalegina</taxon>
        <taxon>IRL clade</taxon>
        <taxon>Trifolieae</taxon>
        <taxon>Trifolium</taxon>
    </lineage>
</organism>
<dbReference type="AlphaFoldDB" id="A0A392ME27"/>
<sequence length="421" mass="46731">MPRKPKMGEWIDVKTTMQELAQQMQQQAQQMQQQSLVLSEMIKRIGRKSLPRIEEIQKVNTKIGDDSITEKLQVKYAEKTIDSGSLTNSSEQPSIMKNHTVVVERIEEASVDDGEEVRFKQIDSGSETMVTAMAEGFEEVNSDVKMSKVHRGREKGVALEPPAKPPDTELKVVVSKEQVTQALMIEIQPPPKPPDAGRSAMTALLRRVPSPMPPELLNTSLGVVDTILGENVPEKVGRKVVIGELGIQLKPMGQMHKSSPYIFDNNNLSHVSSSGQHTSLSSHESPNGYSLSAVMCHQYTMQCIVTFDGGVWAPGIWLNIQVVNVIHISGSLVPSFCLVEKTVDAKNPQVTRKLMLFAPLGIGQVGSTHWTPWFVVIHFVTILASTLTCFLQQWRGNGTGEYKFFEVNDDLQQTFVLVELT</sequence>
<feature type="coiled-coil region" evidence="1">
    <location>
        <begin position="14"/>
        <end position="41"/>
    </location>
</feature>
<accession>A0A392ME27</accession>
<keyword evidence="2" id="KW-0812">Transmembrane</keyword>
<reference evidence="2 3" key="1">
    <citation type="journal article" date="2018" name="Front. Plant Sci.">
        <title>Red Clover (Trifolium pratense) and Zigzag Clover (T. medium) - A Picture of Genomic Similarities and Differences.</title>
        <authorList>
            <person name="Dluhosova J."/>
            <person name="Istvanek J."/>
            <person name="Nedelnik J."/>
            <person name="Repkova J."/>
        </authorList>
    </citation>
    <scope>NUCLEOTIDE SEQUENCE [LARGE SCALE GENOMIC DNA]</scope>
    <source>
        <strain evidence="3">cv. 10/8</strain>
        <tissue evidence="2">Leaf</tissue>
    </source>
</reference>
<dbReference type="Proteomes" id="UP000265520">
    <property type="component" value="Unassembled WGS sequence"/>
</dbReference>
<keyword evidence="3" id="KW-1185">Reference proteome</keyword>
<dbReference type="EMBL" id="LXQA010009102">
    <property type="protein sequence ID" value="MCH85767.1"/>
    <property type="molecule type" value="Genomic_DNA"/>
</dbReference>
<name>A0A392ME27_9FABA</name>
<keyword evidence="2" id="KW-0472">Membrane</keyword>
<feature type="non-terminal residue" evidence="2">
    <location>
        <position position="421"/>
    </location>
</feature>
<gene>
    <name evidence="2" type="ORF">A2U01_0006617</name>
</gene>
<evidence type="ECO:0000313" key="2">
    <source>
        <dbReference type="EMBL" id="MCH85767.1"/>
    </source>
</evidence>
<comment type="caution">
    <text evidence="2">The sequence shown here is derived from an EMBL/GenBank/DDBJ whole genome shotgun (WGS) entry which is preliminary data.</text>
</comment>
<proteinExistence type="predicted"/>